<gene>
    <name evidence="3" type="ORF">OXX778_LOCUS4381</name>
</gene>
<dbReference type="InterPro" id="IPR056862">
    <property type="entry name" value="VWA7_N"/>
</dbReference>
<feature type="chain" id="PRO_5032392956" description="VWA7 N-terminal domain-containing protein" evidence="1">
    <location>
        <begin position="21"/>
        <end position="432"/>
    </location>
</feature>
<keyword evidence="4" id="KW-1185">Reference proteome</keyword>
<reference evidence="3" key="1">
    <citation type="submission" date="2021-02" db="EMBL/GenBank/DDBJ databases">
        <authorList>
            <person name="Nowell W R."/>
        </authorList>
    </citation>
    <scope>NUCLEOTIDE SEQUENCE</scope>
    <source>
        <strain evidence="3">Ploen Becks lab</strain>
    </source>
</reference>
<feature type="domain" description="VWA7 N-terminal" evidence="2">
    <location>
        <begin position="258"/>
        <end position="349"/>
    </location>
</feature>
<evidence type="ECO:0000256" key="1">
    <source>
        <dbReference type="SAM" id="SignalP"/>
    </source>
</evidence>
<dbReference type="Proteomes" id="UP000663879">
    <property type="component" value="Unassembled WGS sequence"/>
</dbReference>
<keyword evidence="1" id="KW-0732">Signal</keyword>
<feature type="signal peptide" evidence="1">
    <location>
        <begin position="1"/>
        <end position="20"/>
    </location>
</feature>
<accession>A0A813PWJ2</accession>
<evidence type="ECO:0000313" key="4">
    <source>
        <dbReference type="Proteomes" id="UP000663879"/>
    </source>
</evidence>
<proteinExistence type="predicted"/>
<evidence type="ECO:0000259" key="2">
    <source>
        <dbReference type="Pfam" id="PF25107"/>
    </source>
</evidence>
<dbReference type="EMBL" id="CAJNOC010000425">
    <property type="protein sequence ID" value="CAF0760037.1"/>
    <property type="molecule type" value="Genomic_DNA"/>
</dbReference>
<dbReference type="OrthoDB" id="10030207at2759"/>
<dbReference type="AlphaFoldDB" id="A0A813PWJ2"/>
<protein>
    <recommendedName>
        <fullName evidence="2">VWA7 N-terminal domain-containing protein</fullName>
    </recommendedName>
</protein>
<feature type="domain" description="VWA7 N-terminal" evidence="2">
    <location>
        <begin position="117"/>
        <end position="234"/>
    </location>
</feature>
<organism evidence="3 4">
    <name type="scientific">Brachionus calyciflorus</name>
    <dbReference type="NCBI Taxonomy" id="104777"/>
    <lineage>
        <taxon>Eukaryota</taxon>
        <taxon>Metazoa</taxon>
        <taxon>Spiralia</taxon>
        <taxon>Gnathifera</taxon>
        <taxon>Rotifera</taxon>
        <taxon>Eurotatoria</taxon>
        <taxon>Monogononta</taxon>
        <taxon>Pseudotrocha</taxon>
        <taxon>Ploima</taxon>
        <taxon>Brachionidae</taxon>
        <taxon>Brachionus</taxon>
    </lineage>
</organism>
<dbReference type="InterPro" id="IPR052577">
    <property type="entry name" value="VWA7"/>
</dbReference>
<sequence>MHILQILIFLLIYLVSTSECFVPKKILTYVIEKVDKNIQYSLGYASESIVHEDIIKRGLTRSIARYFAEQPNPKNKIDLSKLDNEYLDVKNIYRDYYGIYYCKLDITNIISDEFQPEVASVDFDDETKDLPSAHFDAEQFKESNDRVINYMSIIEGFLSIKDYRRARKFSGKILHTIHDFYSHSNWVEMGNTDRINTEIGTTNFNNLKVVDKNERNTCDNNCTLYEIKCNTILNALVNLIQTIGIRTSFINCPLKYYRCKRNLVILDQLVSGFYAGQDAVKPDGMMKCSHGGILDGDSFKPAEGGINKDSGYYVFSPHAELHLTAANLAINHTEYFFEQMRTRIGNEEYAKFLNLKVSSSIINTINNYIEICGAISNLKSKFLSKFDQNTQLIRMAKFGDQKAEKMNTFKINWCNNVQCKETWSEKCQRINL</sequence>
<dbReference type="Pfam" id="PF25107">
    <property type="entry name" value="VWA7_N"/>
    <property type="match status" value="2"/>
</dbReference>
<evidence type="ECO:0000313" key="3">
    <source>
        <dbReference type="EMBL" id="CAF0760037.1"/>
    </source>
</evidence>
<dbReference type="PANTHER" id="PTHR14905">
    <property type="entry name" value="NG37"/>
    <property type="match status" value="1"/>
</dbReference>
<comment type="caution">
    <text evidence="3">The sequence shown here is derived from an EMBL/GenBank/DDBJ whole genome shotgun (WGS) entry which is preliminary data.</text>
</comment>
<name>A0A813PWJ2_9BILA</name>
<dbReference type="PANTHER" id="PTHR14905:SF7">
    <property type="entry name" value="VON WILLEBRAND FACTOR A DOMAIN-CONTAINING PROTEIN 7"/>
    <property type="match status" value="1"/>
</dbReference>